<evidence type="ECO:0000313" key="3">
    <source>
        <dbReference type="Proteomes" id="UP000035642"/>
    </source>
</evidence>
<dbReference type="Proteomes" id="UP000035642">
    <property type="component" value="Unassembled WGS sequence"/>
</dbReference>
<dbReference type="InterPro" id="IPR000286">
    <property type="entry name" value="HDACs"/>
</dbReference>
<accession>A0A0K0DIQ1</accession>
<dbReference type="SUPFAM" id="SSF52768">
    <property type="entry name" value="Arginase/deacetylase"/>
    <property type="match status" value="1"/>
</dbReference>
<protein>
    <submittedName>
        <fullName evidence="4">Hist_deacetyl domain-containing protein</fullName>
    </submittedName>
</protein>
<dbReference type="PRINTS" id="PR01270">
    <property type="entry name" value="HDASUPER"/>
</dbReference>
<evidence type="ECO:0000313" key="4">
    <source>
        <dbReference type="WBParaSite" id="ACAC_0001119701-mRNA-1"/>
    </source>
</evidence>
<evidence type="ECO:0000259" key="2">
    <source>
        <dbReference type="Pfam" id="PF00850"/>
    </source>
</evidence>
<organism evidence="3 4">
    <name type="scientific">Angiostrongylus cantonensis</name>
    <name type="common">Rat lungworm</name>
    <dbReference type="NCBI Taxonomy" id="6313"/>
    <lineage>
        <taxon>Eukaryota</taxon>
        <taxon>Metazoa</taxon>
        <taxon>Ecdysozoa</taxon>
        <taxon>Nematoda</taxon>
        <taxon>Chromadorea</taxon>
        <taxon>Rhabditida</taxon>
        <taxon>Rhabditina</taxon>
        <taxon>Rhabditomorpha</taxon>
        <taxon>Strongyloidea</taxon>
        <taxon>Metastrongylidae</taxon>
        <taxon>Angiostrongylus</taxon>
    </lineage>
</organism>
<reference evidence="4" key="2">
    <citation type="submission" date="2017-02" db="UniProtKB">
        <authorList>
            <consortium name="WormBaseParasite"/>
        </authorList>
    </citation>
    <scope>IDENTIFICATION</scope>
</reference>
<dbReference type="GO" id="GO:0141221">
    <property type="term" value="F:histone deacetylase activity, hydrolytic mechanism"/>
    <property type="evidence" value="ECO:0007669"/>
    <property type="project" value="UniProtKB-EC"/>
</dbReference>
<dbReference type="AlphaFoldDB" id="A0A0K0DIQ1"/>
<dbReference type="InterPro" id="IPR023696">
    <property type="entry name" value="Ureohydrolase_dom_sf"/>
</dbReference>
<comment type="catalytic activity">
    <reaction evidence="1">
        <text>N(6)-acetyl-L-lysyl-[histone] + H2O = L-lysyl-[histone] + acetate</text>
        <dbReference type="Rhea" id="RHEA:58196"/>
        <dbReference type="Rhea" id="RHEA-COMP:9845"/>
        <dbReference type="Rhea" id="RHEA-COMP:11338"/>
        <dbReference type="ChEBI" id="CHEBI:15377"/>
        <dbReference type="ChEBI" id="CHEBI:29969"/>
        <dbReference type="ChEBI" id="CHEBI:30089"/>
        <dbReference type="ChEBI" id="CHEBI:61930"/>
        <dbReference type="EC" id="3.5.1.98"/>
    </reaction>
</comment>
<sequence>MDIWTSKYLSISLSVSQSASIMIFQCVDRVLSVAVGELNAFAVIRPPGHHAGISEPSGFCIFNNVAVATKDNRVLYMSVHRHDNGLFYPVGDTKDYVNVGKGKGKGYSFNLPWNHGRIDDEAYRAAFGKVIMPIAYEFNPELVFISAGFDAAMGDPLGECMVNPDTFALMTYQLTALAGGRVIVALEGGWFRDYYSTTPFLSLFIV</sequence>
<dbReference type="PANTHER" id="PTHR10625">
    <property type="entry name" value="HISTONE DEACETYLASE HDAC1-RELATED"/>
    <property type="match status" value="1"/>
</dbReference>
<dbReference type="InterPro" id="IPR037138">
    <property type="entry name" value="His_deacetylse_dom_sf"/>
</dbReference>
<dbReference type="WBParaSite" id="ACAC_0001119701-mRNA-1">
    <property type="protein sequence ID" value="ACAC_0001119701-mRNA-1"/>
    <property type="gene ID" value="ACAC_0001119701"/>
</dbReference>
<evidence type="ECO:0000256" key="1">
    <source>
        <dbReference type="ARBA" id="ARBA00048287"/>
    </source>
</evidence>
<dbReference type="InterPro" id="IPR023801">
    <property type="entry name" value="His_deacetylse_dom"/>
</dbReference>
<dbReference type="Pfam" id="PF00850">
    <property type="entry name" value="Hist_deacetyl"/>
    <property type="match status" value="1"/>
</dbReference>
<keyword evidence="3" id="KW-1185">Reference proteome</keyword>
<feature type="domain" description="Histone deacetylase" evidence="2">
    <location>
        <begin position="70"/>
        <end position="193"/>
    </location>
</feature>
<dbReference type="GO" id="GO:0040029">
    <property type="term" value="P:epigenetic regulation of gene expression"/>
    <property type="evidence" value="ECO:0007669"/>
    <property type="project" value="TreeGrafter"/>
</dbReference>
<proteinExistence type="predicted"/>
<dbReference type="PANTHER" id="PTHR10625:SF47">
    <property type="entry name" value="HISTONE DEACETYLASE 6"/>
    <property type="match status" value="1"/>
</dbReference>
<dbReference type="Gene3D" id="3.40.800.20">
    <property type="entry name" value="Histone deacetylase domain"/>
    <property type="match status" value="2"/>
</dbReference>
<dbReference type="STRING" id="6313.A0A0K0DIQ1"/>
<name>A0A0K0DIQ1_ANGCA</name>
<reference evidence="3" key="1">
    <citation type="submission" date="2012-09" db="EMBL/GenBank/DDBJ databases">
        <authorList>
            <person name="Martin A.A."/>
        </authorList>
    </citation>
    <scope>NUCLEOTIDE SEQUENCE</scope>
</reference>